<keyword evidence="1" id="KW-0472">Membrane</keyword>
<evidence type="ECO:0000313" key="3">
    <source>
        <dbReference type="Proteomes" id="UP001175227"/>
    </source>
</evidence>
<accession>A0AA39NS09</accession>
<protein>
    <submittedName>
        <fullName evidence="2">Uncharacterized protein</fullName>
    </submittedName>
</protein>
<keyword evidence="1" id="KW-0812">Transmembrane</keyword>
<evidence type="ECO:0000313" key="2">
    <source>
        <dbReference type="EMBL" id="KAK0470778.1"/>
    </source>
</evidence>
<gene>
    <name evidence="2" type="ORF">IW261DRAFT_929111</name>
</gene>
<keyword evidence="1" id="KW-1133">Transmembrane helix</keyword>
<name>A0AA39NS09_9AGAR</name>
<evidence type="ECO:0000256" key="1">
    <source>
        <dbReference type="SAM" id="Phobius"/>
    </source>
</evidence>
<dbReference type="Proteomes" id="UP001175227">
    <property type="component" value="Unassembled WGS sequence"/>
</dbReference>
<reference evidence="2" key="1">
    <citation type="submission" date="2023-06" db="EMBL/GenBank/DDBJ databases">
        <authorList>
            <consortium name="Lawrence Berkeley National Laboratory"/>
            <person name="Ahrendt S."/>
            <person name="Sahu N."/>
            <person name="Indic B."/>
            <person name="Wong-Bajracharya J."/>
            <person name="Merenyi Z."/>
            <person name="Ke H.-M."/>
            <person name="Monk M."/>
            <person name="Kocsube S."/>
            <person name="Drula E."/>
            <person name="Lipzen A."/>
            <person name="Balint B."/>
            <person name="Henrissat B."/>
            <person name="Andreopoulos B."/>
            <person name="Martin F.M."/>
            <person name="Harder C.B."/>
            <person name="Rigling D."/>
            <person name="Ford K.L."/>
            <person name="Foster G.D."/>
            <person name="Pangilinan J."/>
            <person name="Papanicolaou A."/>
            <person name="Barry K."/>
            <person name="LaButti K."/>
            <person name="Viragh M."/>
            <person name="Koriabine M."/>
            <person name="Yan M."/>
            <person name="Riley R."/>
            <person name="Champramary S."/>
            <person name="Plett K.L."/>
            <person name="Tsai I.J."/>
            <person name="Slot J."/>
            <person name="Sipos G."/>
            <person name="Plett J."/>
            <person name="Nagy L.G."/>
            <person name="Grigoriev I.V."/>
        </authorList>
    </citation>
    <scope>NUCLEOTIDE SEQUENCE</scope>
    <source>
        <strain evidence="2">ICMP 16352</strain>
    </source>
</reference>
<organism evidence="2 3">
    <name type="scientific">Armillaria novae-zelandiae</name>
    <dbReference type="NCBI Taxonomy" id="153914"/>
    <lineage>
        <taxon>Eukaryota</taxon>
        <taxon>Fungi</taxon>
        <taxon>Dikarya</taxon>
        <taxon>Basidiomycota</taxon>
        <taxon>Agaricomycotina</taxon>
        <taxon>Agaricomycetes</taxon>
        <taxon>Agaricomycetidae</taxon>
        <taxon>Agaricales</taxon>
        <taxon>Marasmiineae</taxon>
        <taxon>Physalacriaceae</taxon>
        <taxon>Armillaria</taxon>
    </lineage>
</organism>
<proteinExistence type="predicted"/>
<feature type="transmembrane region" description="Helical" evidence="1">
    <location>
        <begin position="6"/>
        <end position="23"/>
    </location>
</feature>
<keyword evidence="3" id="KW-1185">Reference proteome</keyword>
<sequence length="145" mass="16544">MSKLSTVHLVFMIMCCHLLLLDIRDGIQIRDDTHVEPIRRTLDGLQLKLCEYDTEVEALENTLTNLKKGHASLAHSIQVYKPYLAPIRRLPVELLRKISRKHAPFLLAKPYTKPSTGHLAPYCHSLLLLAKYLLIFAATLVHHVC</sequence>
<comment type="caution">
    <text evidence="2">The sequence shown here is derived from an EMBL/GenBank/DDBJ whole genome shotgun (WGS) entry which is preliminary data.</text>
</comment>
<dbReference type="AlphaFoldDB" id="A0AA39NS09"/>
<dbReference type="EMBL" id="JAUEPR010000059">
    <property type="protein sequence ID" value="KAK0470778.1"/>
    <property type="molecule type" value="Genomic_DNA"/>
</dbReference>